<evidence type="ECO:0000256" key="4">
    <source>
        <dbReference type="ARBA" id="ARBA00022538"/>
    </source>
</evidence>
<dbReference type="AlphaFoldDB" id="A0A9D4V3X9"/>
<dbReference type="EMBL" id="JABFUD020000005">
    <property type="protein sequence ID" value="KAI5079319.1"/>
    <property type="molecule type" value="Genomic_DNA"/>
</dbReference>
<feature type="repeat" description="ANK" evidence="13">
    <location>
        <begin position="631"/>
        <end position="663"/>
    </location>
</feature>
<dbReference type="InterPro" id="IPR000595">
    <property type="entry name" value="cNMP-bd_dom"/>
</dbReference>
<dbReference type="OrthoDB" id="426293at2759"/>
<proteinExistence type="inferred from homology"/>
<evidence type="ECO:0000256" key="9">
    <source>
        <dbReference type="ARBA" id="ARBA00022989"/>
    </source>
</evidence>
<evidence type="ECO:0000256" key="14">
    <source>
        <dbReference type="SAM" id="Phobius"/>
    </source>
</evidence>
<feature type="transmembrane region" description="Helical" evidence="14">
    <location>
        <begin position="270"/>
        <end position="295"/>
    </location>
</feature>
<dbReference type="PANTHER" id="PTHR45743:SF2">
    <property type="entry name" value="POTASSIUM CHANNEL AKT1"/>
    <property type="match status" value="1"/>
</dbReference>
<comment type="similarity">
    <text evidence="2">Belongs to the potassium channel family. Plant (TC 1.A.1.4) subfamily.</text>
</comment>
<accession>A0A9D4V3X9</accession>
<keyword evidence="4" id="KW-0633">Potassium transport</keyword>
<keyword evidence="7" id="KW-0851">Voltage-gated channel</keyword>
<name>A0A9D4V3X9_ADICA</name>
<dbReference type="CDD" id="cd00038">
    <property type="entry name" value="CAP_ED"/>
    <property type="match status" value="1"/>
</dbReference>
<dbReference type="InterPro" id="IPR003938">
    <property type="entry name" value="K_chnl_volt-dep_EAG/ELK/ERG"/>
</dbReference>
<evidence type="ECO:0000313" key="18">
    <source>
        <dbReference type="Proteomes" id="UP000886520"/>
    </source>
</evidence>
<dbReference type="PROSITE" id="PS50088">
    <property type="entry name" value="ANK_REPEAT"/>
    <property type="match status" value="3"/>
</dbReference>
<evidence type="ECO:0000256" key="5">
    <source>
        <dbReference type="ARBA" id="ARBA00022692"/>
    </source>
</evidence>
<dbReference type="InterPro" id="IPR018490">
    <property type="entry name" value="cNMP-bd_dom_sf"/>
</dbReference>
<dbReference type="SMART" id="SM00100">
    <property type="entry name" value="cNMP"/>
    <property type="match status" value="1"/>
</dbReference>
<feature type="repeat" description="ANK" evidence="13">
    <location>
        <begin position="728"/>
        <end position="760"/>
    </location>
</feature>
<keyword evidence="9 14" id="KW-1133">Transmembrane helix</keyword>
<keyword evidence="12" id="KW-0407">Ion channel</keyword>
<protein>
    <submittedName>
        <fullName evidence="17">Uncharacterized protein</fullName>
    </submittedName>
</protein>
<keyword evidence="13" id="KW-0040">ANK repeat</keyword>
<dbReference type="Pfam" id="PF00520">
    <property type="entry name" value="Ion_trans"/>
    <property type="match status" value="1"/>
</dbReference>
<dbReference type="GO" id="GO:0005249">
    <property type="term" value="F:voltage-gated potassium channel activity"/>
    <property type="evidence" value="ECO:0007669"/>
    <property type="project" value="InterPro"/>
</dbReference>
<dbReference type="Gene3D" id="2.60.120.10">
    <property type="entry name" value="Jelly Rolls"/>
    <property type="match status" value="1"/>
</dbReference>
<organism evidence="17 18">
    <name type="scientific">Adiantum capillus-veneris</name>
    <name type="common">Maidenhair fern</name>
    <dbReference type="NCBI Taxonomy" id="13818"/>
    <lineage>
        <taxon>Eukaryota</taxon>
        <taxon>Viridiplantae</taxon>
        <taxon>Streptophyta</taxon>
        <taxon>Embryophyta</taxon>
        <taxon>Tracheophyta</taxon>
        <taxon>Polypodiopsida</taxon>
        <taxon>Polypodiidae</taxon>
        <taxon>Polypodiales</taxon>
        <taxon>Pteridineae</taxon>
        <taxon>Pteridaceae</taxon>
        <taxon>Vittarioideae</taxon>
        <taxon>Adiantum</taxon>
    </lineage>
</organism>
<dbReference type="Pfam" id="PF11834">
    <property type="entry name" value="KHA"/>
    <property type="match status" value="1"/>
</dbReference>
<comment type="caution">
    <text evidence="17">The sequence shown here is derived from an EMBL/GenBank/DDBJ whole genome shotgun (WGS) entry which is preliminary data.</text>
</comment>
<dbReference type="InterPro" id="IPR036770">
    <property type="entry name" value="Ankyrin_rpt-contain_sf"/>
</dbReference>
<evidence type="ECO:0000256" key="1">
    <source>
        <dbReference type="ARBA" id="ARBA00004141"/>
    </source>
</evidence>
<feature type="repeat" description="ANK" evidence="13">
    <location>
        <begin position="700"/>
        <end position="727"/>
    </location>
</feature>
<dbReference type="InterPro" id="IPR005821">
    <property type="entry name" value="Ion_trans_dom"/>
</dbReference>
<evidence type="ECO:0000256" key="3">
    <source>
        <dbReference type="ARBA" id="ARBA00022448"/>
    </source>
</evidence>
<feature type="domain" description="KHA" evidence="16">
    <location>
        <begin position="872"/>
        <end position="952"/>
    </location>
</feature>
<dbReference type="SUPFAM" id="SSF51206">
    <property type="entry name" value="cAMP-binding domain-like"/>
    <property type="match status" value="1"/>
</dbReference>
<keyword evidence="11 14" id="KW-0472">Membrane</keyword>
<dbReference type="PRINTS" id="PR01463">
    <property type="entry name" value="EAGCHANLFMLY"/>
</dbReference>
<keyword evidence="3" id="KW-0813">Transport</keyword>
<evidence type="ECO:0000256" key="11">
    <source>
        <dbReference type="ARBA" id="ARBA00023136"/>
    </source>
</evidence>
<feature type="transmembrane region" description="Helical" evidence="14">
    <location>
        <begin position="134"/>
        <end position="151"/>
    </location>
</feature>
<comment type="subcellular location">
    <subcellularLocation>
        <location evidence="1">Membrane</location>
        <topology evidence="1">Multi-pass membrane protein</topology>
    </subcellularLocation>
</comment>
<dbReference type="InterPro" id="IPR045319">
    <property type="entry name" value="KAT/AKT"/>
</dbReference>
<feature type="domain" description="Cyclic nucleotide-binding" evidence="15">
    <location>
        <begin position="453"/>
        <end position="554"/>
    </location>
</feature>
<dbReference type="InterPro" id="IPR021789">
    <property type="entry name" value="KHA_dom"/>
</dbReference>
<feature type="transmembrane region" description="Helical" evidence="14">
    <location>
        <begin position="323"/>
        <end position="342"/>
    </location>
</feature>
<dbReference type="FunFam" id="2.60.120.10:FF:000074">
    <property type="entry name" value="Potassium channel KAT2"/>
    <property type="match status" value="1"/>
</dbReference>
<evidence type="ECO:0000256" key="13">
    <source>
        <dbReference type="PROSITE-ProRule" id="PRU00023"/>
    </source>
</evidence>
<evidence type="ECO:0000259" key="16">
    <source>
        <dbReference type="PROSITE" id="PS51490"/>
    </source>
</evidence>
<dbReference type="FunFam" id="1.10.287.70:FF:000123">
    <property type="entry name" value="Potassium channel KAT3"/>
    <property type="match status" value="1"/>
</dbReference>
<feature type="transmembrane region" description="Helical" evidence="14">
    <location>
        <begin position="171"/>
        <end position="190"/>
    </location>
</feature>
<keyword evidence="5 14" id="KW-0812">Transmembrane</keyword>
<keyword evidence="8" id="KW-0630">Potassium</keyword>
<keyword evidence="18" id="KW-1185">Reference proteome</keyword>
<dbReference type="PROSITE" id="PS50297">
    <property type="entry name" value="ANK_REP_REGION"/>
    <property type="match status" value="2"/>
</dbReference>
<evidence type="ECO:0000256" key="7">
    <source>
        <dbReference type="ARBA" id="ARBA00022882"/>
    </source>
</evidence>
<feature type="transmembrane region" description="Helical" evidence="14">
    <location>
        <begin position="354"/>
        <end position="376"/>
    </location>
</feature>
<dbReference type="SUPFAM" id="SSF48403">
    <property type="entry name" value="Ankyrin repeat"/>
    <property type="match status" value="1"/>
</dbReference>
<dbReference type="PROSITE" id="PS51490">
    <property type="entry name" value="KHA"/>
    <property type="match status" value="1"/>
</dbReference>
<evidence type="ECO:0000256" key="8">
    <source>
        <dbReference type="ARBA" id="ARBA00022958"/>
    </source>
</evidence>
<dbReference type="Gene3D" id="1.25.40.20">
    <property type="entry name" value="Ankyrin repeat-containing domain"/>
    <property type="match status" value="1"/>
</dbReference>
<sequence length="952" mass="108601">MSKPLLTLSHHSVLKSVDVLSKSKKCRQDTTSPPDADDGEFIYSRRSLRYIEATSTSVVARRLIEAAPFFVVMAMVAKSVLSTLCGNNLQRQDAEHSLDVSYHSFSSGLLPALGRSTSHLHLKRHTISPYDPRYRWWQNFLVVLVVYSAWVSPFELAFERDLSHHFVRVDYAVDTFFAIDIITTFFVAYLDPTTYLLVDRKSHIALRYVSTWLALDVASTTPFELFHIFLNGKPGTGLTYTVLNMLRFWRLRRVSSFFGRLEKDVRFSYFWIRCLKLLCVTLLAVHCAGCLYYLLAERHHDSNRTWIGAELPNFRHHSIWIRYVYSMYWSITTLTTVGYGDLHAENSSEMIFEIFYMLFNLGLTAYLIGNMTNLVVHVTGRTRRFRDSVQAVSCFAFRNRLPQRLHDQMMDHMRLKFQTENLQQEETMCVLPKAIRSSVAQHLFRDTVDKAYLFRGTSYDFMLQLVTEMKAEYFPPREDIILHNEAPTEFYVLVSGMVDLIAYKDGTEQVIGAARSGDVIGEIGALCYRPQPYTARSKKLSQLLRIDRNTFLNIAQGNIVDGQIVMDNLYQYLKDSKISSLLRLNLEIDSIVAQVGTGMTLSLCFVASRGNSHLLQQFLRRGRDPNTTDYCGRTPLHIAAANGYMDCVEILLLHGGDPNIEDDDGIVPLWEAIQARHEHVAEFLWNTGARLTYGMAGEFLCRAVDNGSLEVLQDLLKYGADINATNKDGSTALHTAIATGNLEIAKFLIDHGADLEKTDARELRPIDLAKKLEQEDVINIFLGWQHADNGSKEQERKEEPHEKVAKQPCNGHIQAEPISTRPKAKRRSQILTVKGDRTEANYDSSLMRMVSVSLNSRILDQEKTHRTDSPIRVSIHPHHPQSSCSKKKLGKLVHLPRSLEELLQLARDEFKYSPVKILSEGLAEINTLDVVRDNDQLYVVDQQELDRLLVSP</sequence>
<evidence type="ECO:0000256" key="10">
    <source>
        <dbReference type="ARBA" id="ARBA00023065"/>
    </source>
</evidence>
<evidence type="ECO:0000256" key="6">
    <source>
        <dbReference type="ARBA" id="ARBA00022826"/>
    </source>
</evidence>
<dbReference type="InterPro" id="IPR002110">
    <property type="entry name" value="Ankyrin_rpt"/>
</dbReference>
<dbReference type="GO" id="GO:0034702">
    <property type="term" value="C:monoatomic ion channel complex"/>
    <property type="evidence" value="ECO:0007669"/>
    <property type="project" value="UniProtKB-KW"/>
</dbReference>
<keyword evidence="6" id="KW-0631">Potassium channel</keyword>
<keyword evidence="10" id="KW-0406">Ion transport</keyword>
<dbReference type="SUPFAM" id="SSF81324">
    <property type="entry name" value="Voltage-gated potassium channels"/>
    <property type="match status" value="1"/>
</dbReference>
<dbReference type="Pfam" id="PF12796">
    <property type="entry name" value="Ank_2"/>
    <property type="match status" value="2"/>
</dbReference>
<dbReference type="Gene3D" id="1.10.287.70">
    <property type="match status" value="1"/>
</dbReference>
<evidence type="ECO:0000256" key="12">
    <source>
        <dbReference type="ARBA" id="ARBA00023303"/>
    </source>
</evidence>
<evidence type="ECO:0000259" key="15">
    <source>
        <dbReference type="PROSITE" id="PS50042"/>
    </source>
</evidence>
<dbReference type="InterPro" id="IPR014710">
    <property type="entry name" value="RmlC-like_jellyroll"/>
</dbReference>
<dbReference type="SMART" id="SM00248">
    <property type="entry name" value="ANK"/>
    <property type="match status" value="5"/>
</dbReference>
<evidence type="ECO:0000313" key="17">
    <source>
        <dbReference type="EMBL" id="KAI5079319.1"/>
    </source>
</evidence>
<dbReference type="Proteomes" id="UP000886520">
    <property type="component" value="Chromosome 5"/>
</dbReference>
<dbReference type="PRINTS" id="PR01415">
    <property type="entry name" value="ANKYRIN"/>
</dbReference>
<gene>
    <name evidence="17" type="ORF">GOP47_0004798</name>
</gene>
<evidence type="ECO:0000256" key="2">
    <source>
        <dbReference type="ARBA" id="ARBA00007929"/>
    </source>
</evidence>
<dbReference type="PROSITE" id="PS50042">
    <property type="entry name" value="CNMP_BINDING_3"/>
    <property type="match status" value="1"/>
</dbReference>
<dbReference type="Pfam" id="PF00027">
    <property type="entry name" value="cNMP_binding"/>
    <property type="match status" value="1"/>
</dbReference>
<dbReference type="PANTHER" id="PTHR45743">
    <property type="entry name" value="POTASSIUM CHANNEL AKT1"/>
    <property type="match status" value="1"/>
</dbReference>
<reference evidence="17 18" key="1">
    <citation type="submission" date="2021-01" db="EMBL/GenBank/DDBJ databases">
        <title>Adiantum capillus-veneris genome.</title>
        <authorList>
            <person name="Fang Y."/>
            <person name="Liao Q."/>
        </authorList>
    </citation>
    <scope>NUCLEOTIDE SEQUENCE [LARGE SCALE GENOMIC DNA]</scope>
    <source>
        <strain evidence="17">H3</strain>
        <tissue evidence="17">Leaf</tissue>
    </source>
</reference>